<name>A0A1V0UQE0_9BACL</name>
<reference evidence="2 3" key="1">
    <citation type="submission" date="2017-03" db="EMBL/GenBank/DDBJ databases">
        <title>Paenibacillus larvae genome sequencing.</title>
        <authorList>
            <person name="Dingman D.W."/>
        </authorList>
    </citation>
    <scope>NUCLEOTIDE SEQUENCE [LARGE SCALE GENOMIC DNA]</scope>
    <source>
        <strain evidence="2 3">SAG 10367</strain>
    </source>
</reference>
<dbReference type="InterPro" id="IPR010982">
    <property type="entry name" value="Lambda_DNA-bd_dom_sf"/>
</dbReference>
<protein>
    <recommendedName>
        <fullName evidence="1">HTH cro/C1-type domain-containing protein</fullName>
    </recommendedName>
</protein>
<evidence type="ECO:0000313" key="3">
    <source>
        <dbReference type="Proteomes" id="UP000192727"/>
    </source>
</evidence>
<gene>
    <name evidence="2" type="ORF">B7C51_04990</name>
</gene>
<evidence type="ECO:0000259" key="1">
    <source>
        <dbReference type="PROSITE" id="PS50943"/>
    </source>
</evidence>
<dbReference type="EMBL" id="CP020557">
    <property type="protein sequence ID" value="ARF67326.1"/>
    <property type="molecule type" value="Genomic_DNA"/>
</dbReference>
<proteinExistence type="predicted"/>
<dbReference type="SUPFAM" id="SSF47413">
    <property type="entry name" value="lambda repressor-like DNA-binding domains"/>
    <property type="match status" value="1"/>
</dbReference>
<dbReference type="GO" id="GO:0003677">
    <property type="term" value="F:DNA binding"/>
    <property type="evidence" value="ECO:0007669"/>
    <property type="project" value="InterPro"/>
</dbReference>
<dbReference type="Gene3D" id="1.10.260.40">
    <property type="entry name" value="lambda repressor-like DNA-binding domains"/>
    <property type="match status" value="1"/>
</dbReference>
<accession>A0A1V0UQE0</accession>
<dbReference type="RefSeq" id="WP_083039006.1">
    <property type="nucleotide sequence ID" value="NZ_CP020557.1"/>
</dbReference>
<organism evidence="2 3">
    <name type="scientific">Paenibacillus larvae subsp. pulvifaciens</name>
    <dbReference type="NCBI Taxonomy" id="1477"/>
    <lineage>
        <taxon>Bacteria</taxon>
        <taxon>Bacillati</taxon>
        <taxon>Bacillota</taxon>
        <taxon>Bacilli</taxon>
        <taxon>Bacillales</taxon>
        <taxon>Paenibacillaceae</taxon>
        <taxon>Paenibacillus</taxon>
    </lineage>
</organism>
<dbReference type="AlphaFoldDB" id="A0A1V0UQE0"/>
<evidence type="ECO:0000313" key="2">
    <source>
        <dbReference type="EMBL" id="ARF67326.1"/>
    </source>
</evidence>
<sequence>MHFSKIVKQQLKDMNMKASQLAAEIGHTPQHIHDLLKGNRNWNESSMQKACEVLRLKIQIVKASD</sequence>
<dbReference type="PROSITE" id="PS50943">
    <property type="entry name" value="HTH_CROC1"/>
    <property type="match status" value="1"/>
</dbReference>
<dbReference type="InterPro" id="IPR001387">
    <property type="entry name" value="Cro/C1-type_HTH"/>
</dbReference>
<dbReference type="Proteomes" id="UP000192727">
    <property type="component" value="Chromosome"/>
</dbReference>
<feature type="domain" description="HTH cro/C1-type" evidence="1">
    <location>
        <begin position="7"/>
        <end position="61"/>
    </location>
</feature>
<dbReference type="Pfam" id="PF13443">
    <property type="entry name" value="HTH_26"/>
    <property type="match status" value="1"/>
</dbReference>